<keyword evidence="4" id="KW-1015">Disulfide bond</keyword>
<dbReference type="GO" id="GO:0006508">
    <property type="term" value="P:proteolysis"/>
    <property type="evidence" value="ECO:0007669"/>
    <property type="project" value="UniProtKB-KW"/>
</dbReference>
<keyword evidence="5" id="KW-0325">Glycoprotein</keyword>
<dbReference type="PROSITE" id="PS50240">
    <property type="entry name" value="TRYPSIN_DOM"/>
    <property type="match status" value="1"/>
</dbReference>
<dbReference type="CDD" id="cd00190">
    <property type="entry name" value="Tryp_SPc"/>
    <property type="match status" value="1"/>
</dbReference>
<dbReference type="InterPro" id="IPR001254">
    <property type="entry name" value="Trypsin_dom"/>
</dbReference>
<evidence type="ECO:0000256" key="4">
    <source>
        <dbReference type="ARBA" id="ARBA00023157"/>
    </source>
</evidence>
<protein>
    <recommendedName>
        <fullName evidence="7">Peptidase S1 domain-containing protein</fullName>
    </recommendedName>
</protein>
<evidence type="ECO:0000256" key="6">
    <source>
        <dbReference type="SAM" id="Phobius"/>
    </source>
</evidence>
<keyword evidence="3" id="KW-0378">Hydrolase</keyword>
<dbReference type="PROSITE" id="PS00135">
    <property type="entry name" value="TRYPSIN_SER"/>
    <property type="match status" value="1"/>
</dbReference>
<dbReference type="InterPro" id="IPR033116">
    <property type="entry name" value="TRYPSIN_SER"/>
</dbReference>
<keyword evidence="1" id="KW-0645">Protease</keyword>
<evidence type="ECO:0000313" key="8">
    <source>
        <dbReference type="EMBL" id="PIO11890.1"/>
    </source>
</evidence>
<dbReference type="PANTHER" id="PTHR24253:SF159">
    <property type="entry name" value="SERINE PROTEASE 42"/>
    <property type="match status" value="1"/>
</dbReference>
<name>A0A2G9Q8I2_AQUCT</name>
<dbReference type="Proteomes" id="UP000228934">
    <property type="component" value="Unassembled WGS sequence"/>
</dbReference>
<dbReference type="PANTHER" id="PTHR24253">
    <property type="entry name" value="TRANSMEMBRANE PROTEASE SERINE"/>
    <property type="match status" value="1"/>
</dbReference>
<evidence type="ECO:0000256" key="2">
    <source>
        <dbReference type="ARBA" id="ARBA00022729"/>
    </source>
</evidence>
<dbReference type="SMART" id="SM00020">
    <property type="entry name" value="Tryp_SPc"/>
    <property type="match status" value="1"/>
</dbReference>
<dbReference type="Pfam" id="PF00089">
    <property type="entry name" value="Trypsin"/>
    <property type="match status" value="1"/>
</dbReference>
<keyword evidence="6" id="KW-0472">Membrane</keyword>
<evidence type="ECO:0000256" key="1">
    <source>
        <dbReference type="ARBA" id="ARBA00022670"/>
    </source>
</evidence>
<dbReference type="GO" id="GO:0004252">
    <property type="term" value="F:serine-type endopeptidase activity"/>
    <property type="evidence" value="ECO:0007669"/>
    <property type="project" value="InterPro"/>
</dbReference>
<keyword evidence="2" id="KW-0732">Signal</keyword>
<keyword evidence="6" id="KW-0812">Transmembrane</keyword>
<dbReference type="InterPro" id="IPR043504">
    <property type="entry name" value="Peptidase_S1_PA_chymotrypsin"/>
</dbReference>
<evidence type="ECO:0000313" key="9">
    <source>
        <dbReference type="Proteomes" id="UP000228934"/>
    </source>
</evidence>
<feature type="domain" description="Peptidase S1" evidence="7">
    <location>
        <begin position="1"/>
        <end position="141"/>
    </location>
</feature>
<evidence type="ECO:0000259" key="7">
    <source>
        <dbReference type="PROSITE" id="PS50240"/>
    </source>
</evidence>
<accession>A0A2G9Q8I2</accession>
<dbReference type="AlphaFoldDB" id="A0A2G9Q8I2"/>
<evidence type="ECO:0000256" key="5">
    <source>
        <dbReference type="ARBA" id="ARBA00023180"/>
    </source>
</evidence>
<sequence length="181" mass="19713">VSVVFFVPFSSTNPADYTVVLGAYQLLNPSSHQIISNVQNITVNSLWSHDGTPGDIALIKLSEPITYTKYILPVCVPPSSMDFPEGSTCTGDSGGPLVCQVGGLWYQAGIVSWGEGCATPNRPGVYTYVPHYYDWIQTNGIPPSASSMSVLIASLLLVLTLFLMQRCQMLMIGYILKMKRN</sequence>
<gene>
    <name evidence="8" type="ORF">AB205_0191620</name>
</gene>
<dbReference type="InterPro" id="IPR009003">
    <property type="entry name" value="Peptidase_S1_PA"/>
</dbReference>
<feature type="non-terminal residue" evidence="8">
    <location>
        <position position="1"/>
    </location>
</feature>
<dbReference type="OrthoDB" id="93664at2759"/>
<keyword evidence="6" id="KW-1133">Transmembrane helix</keyword>
<evidence type="ECO:0000256" key="3">
    <source>
        <dbReference type="ARBA" id="ARBA00022801"/>
    </source>
</evidence>
<feature type="transmembrane region" description="Helical" evidence="6">
    <location>
        <begin position="151"/>
        <end position="176"/>
    </location>
</feature>
<proteinExistence type="predicted"/>
<keyword evidence="9" id="KW-1185">Reference proteome</keyword>
<reference evidence="9" key="1">
    <citation type="journal article" date="2017" name="Nat. Commun.">
        <title>The North American bullfrog draft genome provides insight into hormonal regulation of long noncoding RNA.</title>
        <authorList>
            <person name="Hammond S.A."/>
            <person name="Warren R.L."/>
            <person name="Vandervalk B.P."/>
            <person name="Kucuk E."/>
            <person name="Khan H."/>
            <person name="Gibb E.A."/>
            <person name="Pandoh P."/>
            <person name="Kirk H."/>
            <person name="Zhao Y."/>
            <person name="Jones M."/>
            <person name="Mungall A.J."/>
            <person name="Coope R."/>
            <person name="Pleasance S."/>
            <person name="Moore R.A."/>
            <person name="Holt R.A."/>
            <person name="Round J.M."/>
            <person name="Ohora S."/>
            <person name="Walle B.V."/>
            <person name="Veldhoen N."/>
            <person name="Helbing C.C."/>
            <person name="Birol I."/>
        </authorList>
    </citation>
    <scope>NUCLEOTIDE SEQUENCE [LARGE SCALE GENOMIC DNA]</scope>
</reference>
<dbReference type="Gene3D" id="2.40.10.10">
    <property type="entry name" value="Trypsin-like serine proteases"/>
    <property type="match status" value="3"/>
</dbReference>
<dbReference type="SUPFAM" id="SSF50494">
    <property type="entry name" value="Trypsin-like serine proteases"/>
    <property type="match status" value="1"/>
</dbReference>
<organism evidence="8 9">
    <name type="scientific">Aquarana catesbeiana</name>
    <name type="common">American bullfrog</name>
    <name type="synonym">Rana catesbeiana</name>
    <dbReference type="NCBI Taxonomy" id="8400"/>
    <lineage>
        <taxon>Eukaryota</taxon>
        <taxon>Metazoa</taxon>
        <taxon>Chordata</taxon>
        <taxon>Craniata</taxon>
        <taxon>Vertebrata</taxon>
        <taxon>Euteleostomi</taxon>
        <taxon>Amphibia</taxon>
        <taxon>Batrachia</taxon>
        <taxon>Anura</taxon>
        <taxon>Neobatrachia</taxon>
        <taxon>Ranoidea</taxon>
        <taxon>Ranidae</taxon>
        <taxon>Aquarana</taxon>
    </lineage>
</organism>
<dbReference type="EMBL" id="KZ046745">
    <property type="protein sequence ID" value="PIO11890.1"/>
    <property type="molecule type" value="Genomic_DNA"/>
</dbReference>